<evidence type="ECO:0000256" key="2">
    <source>
        <dbReference type="ARBA" id="ARBA00012782"/>
    </source>
</evidence>
<evidence type="ECO:0000259" key="8">
    <source>
        <dbReference type="Pfam" id="PF13382"/>
    </source>
</evidence>
<reference evidence="9" key="2">
    <citation type="submission" date="2021-04" db="EMBL/GenBank/DDBJ databases">
        <authorList>
            <person name="Gilroy R."/>
        </authorList>
    </citation>
    <scope>NUCLEOTIDE SEQUENCE</scope>
    <source>
        <strain evidence="9">Gambia15-2214</strain>
    </source>
</reference>
<dbReference type="Pfam" id="PF13382">
    <property type="entry name" value="Adenine_deam_C"/>
    <property type="match status" value="1"/>
</dbReference>
<evidence type="ECO:0000256" key="6">
    <source>
        <dbReference type="HAMAP-Rule" id="MF_01518"/>
    </source>
</evidence>
<evidence type="ECO:0000256" key="3">
    <source>
        <dbReference type="ARBA" id="ARBA00022801"/>
    </source>
</evidence>
<gene>
    <name evidence="6 9" type="primary">ade</name>
    <name evidence="9" type="ORF">IAA16_06800</name>
</gene>
<dbReference type="PANTHER" id="PTHR11113:SF2">
    <property type="entry name" value="ADENINE DEAMINASE"/>
    <property type="match status" value="1"/>
</dbReference>
<organism evidence="9 10">
    <name type="scientific">Candidatus Treponema excrementipullorum</name>
    <dbReference type="NCBI Taxonomy" id="2838768"/>
    <lineage>
        <taxon>Bacteria</taxon>
        <taxon>Pseudomonadati</taxon>
        <taxon>Spirochaetota</taxon>
        <taxon>Spirochaetia</taxon>
        <taxon>Spirochaetales</taxon>
        <taxon>Treponemataceae</taxon>
        <taxon>Treponema</taxon>
    </lineage>
</organism>
<dbReference type="InterPro" id="IPR011059">
    <property type="entry name" value="Metal-dep_hydrolase_composite"/>
</dbReference>
<keyword evidence="4 6" id="KW-0464">Manganese</keyword>
<dbReference type="Proteomes" id="UP000823914">
    <property type="component" value="Unassembled WGS sequence"/>
</dbReference>
<evidence type="ECO:0000256" key="1">
    <source>
        <dbReference type="ARBA" id="ARBA00006773"/>
    </source>
</evidence>
<name>A0A9E2L3T7_9SPIR</name>
<sequence length="575" mass="61304">MNTRKLSHIIKVASGELPADIVIRNCRIVDPISQTISEGSIAVYGGFIVGIGDYHGEKEIDGEGRYAVSGFIDAHVHIESAMCTPEAYGEMVIPLGTTTVVADPHEIANVKGIDGLQFMINSARRSPLKAHFMAPSCVPAVDFENSGAVLDSESIESLLGEKSILGLGEMMNGPGVYGTQEQVLEKLSAAINAGKPIDGHAPGLSGKLLNAYRVGGITTDHECTTPEEVRARLKRGMYVLLRQGSAAQDLEKLLPAVTKANSRRCAFCSDDKHAGDILRHGHINHNVKIAVKAGVDVFSAIAMATINAAECYRLKNTGLIAPGYLADIVLFDDLENFDAQMVFINGQLVAQGGKALFPVSNRVDKAVTHSVNIAPVTEKILQVPLKTSQAKVISLHSHSLVTDCVTRTVAVKNGAFAFDSAVPVQKLVVVERHRATGKIGCALIENYGVTEGAVATTVAHDSHNLVVAGDNDRDILLALQELEHQGGGLTLVHRGKVVDTVALPIAGIMSDTSAFEVSKGVDHLTELAHNLLGINRNIDPFMSLSFLCLPVIPHIKLTPEGLFNVDSFSFTDCNG</sequence>
<dbReference type="SUPFAM" id="SSF51556">
    <property type="entry name" value="Metallo-dependent hydrolases"/>
    <property type="match status" value="1"/>
</dbReference>
<comment type="cofactor">
    <cofactor evidence="6">
        <name>Mn(2+)</name>
        <dbReference type="ChEBI" id="CHEBI:29035"/>
    </cofactor>
</comment>
<evidence type="ECO:0000313" key="9">
    <source>
        <dbReference type="EMBL" id="MBU3850257.1"/>
    </source>
</evidence>
<feature type="domain" description="Adenine deaminase C-terminal" evidence="8">
    <location>
        <begin position="400"/>
        <end position="568"/>
    </location>
</feature>
<accession>A0A9E2L3T7</accession>
<dbReference type="InterPro" id="IPR006680">
    <property type="entry name" value="Amidohydro-rel"/>
</dbReference>
<dbReference type="Gene3D" id="2.30.40.10">
    <property type="entry name" value="Urease, subunit C, domain 1"/>
    <property type="match status" value="1"/>
</dbReference>
<dbReference type="InterPro" id="IPR006679">
    <property type="entry name" value="Adenine_deam"/>
</dbReference>
<dbReference type="NCBIfam" id="TIGR01178">
    <property type="entry name" value="ade"/>
    <property type="match status" value="1"/>
</dbReference>
<dbReference type="HAMAP" id="MF_01518">
    <property type="entry name" value="Adenine_deamin"/>
    <property type="match status" value="1"/>
</dbReference>
<keyword evidence="3 6" id="KW-0378">Hydrolase</keyword>
<protein>
    <recommendedName>
        <fullName evidence="2 6">Adenine deaminase</fullName>
        <shortName evidence="6">Adenase</shortName>
        <shortName evidence="6">Adenine aminase</shortName>
        <ecNumber evidence="2 6">3.5.4.2</ecNumber>
    </recommendedName>
</protein>
<dbReference type="CDD" id="cd01295">
    <property type="entry name" value="AdeC"/>
    <property type="match status" value="1"/>
</dbReference>
<dbReference type="AlphaFoldDB" id="A0A9E2L3T7"/>
<evidence type="ECO:0000256" key="4">
    <source>
        <dbReference type="ARBA" id="ARBA00023211"/>
    </source>
</evidence>
<comment type="similarity">
    <text evidence="1 6">Belongs to the metallo-dependent hydrolases superfamily. Adenine deaminase family.</text>
</comment>
<comment type="catalytic activity">
    <reaction evidence="5 6">
        <text>adenine + H2O + H(+) = hypoxanthine + NH4(+)</text>
        <dbReference type="Rhea" id="RHEA:23688"/>
        <dbReference type="ChEBI" id="CHEBI:15377"/>
        <dbReference type="ChEBI" id="CHEBI:15378"/>
        <dbReference type="ChEBI" id="CHEBI:16708"/>
        <dbReference type="ChEBI" id="CHEBI:17368"/>
        <dbReference type="ChEBI" id="CHEBI:28938"/>
        <dbReference type="EC" id="3.5.4.2"/>
    </reaction>
</comment>
<dbReference type="PANTHER" id="PTHR11113">
    <property type="entry name" value="N-ACETYLGLUCOSAMINE-6-PHOSPHATE DEACETYLASE"/>
    <property type="match status" value="1"/>
</dbReference>
<evidence type="ECO:0000313" key="10">
    <source>
        <dbReference type="Proteomes" id="UP000823914"/>
    </source>
</evidence>
<dbReference type="InterPro" id="IPR026912">
    <property type="entry name" value="Adenine_deam_C"/>
</dbReference>
<dbReference type="GO" id="GO:0006146">
    <property type="term" value="P:adenine catabolic process"/>
    <property type="evidence" value="ECO:0007669"/>
    <property type="project" value="InterPro"/>
</dbReference>
<evidence type="ECO:0000259" key="7">
    <source>
        <dbReference type="Pfam" id="PF01979"/>
    </source>
</evidence>
<reference evidence="9" key="1">
    <citation type="journal article" date="2021" name="PeerJ">
        <title>Extensive microbial diversity within the chicken gut microbiome revealed by metagenomics and culture.</title>
        <authorList>
            <person name="Gilroy R."/>
            <person name="Ravi A."/>
            <person name="Getino M."/>
            <person name="Pursley I."/>
            <person name="Horton D.L."/>
            <person name="Alikhan N.F."/>
            <person name="Baker D."/>
            <person name="Gharbi K."/>
            <person name="Hall N."/>
            <person name="Watson M."/>
            <person name="Adriaenssens E.M."/>
            <person name="Foster-Nyarko E."/>
            <person name="Jarju S."/>
            <person name="Secka A."/>
            <person name="Antonio M."/>
            <person name="Oren A."/>
            <person name="Chaudhuri R.R."/>
            <person name="La Ragione R."/>
            <person name="Hildebrand F."/>
            <person name="Pallen M.J."/>
        </authorList>
    </citation>
    <scope>NUCLEOTIDE SEQUENCE</scope>
    <source>
        <strain evidence="9">Gambia15-2214</strain>
    </source>
</reference>
<evidence type="ECO:0000256" key="5">
    <source>
        <dbReference type="ARBA" id="ARBA00047720"/>
    </source>
</evidence>
<dbReference type="SUPFAM" id="SSF51338">
    <property type="entry name" value="Composite domain of metallo-dependent hydrolases"/>
    <property type="match status" value="1"/>
</dbReference>
<comment type="caution">
    <text evidence="9">The sequence shown here is derived from an EMBL/GenBank/DDBJ whole genome shotgun (WGS) entry which is preliminary data.</text>
</comment>
<dbReference type="GO" id="GO:0000034">
    <property type="term" value="F:adenine deaminase activity"/>
    <property type="evidence" value="ECO:0007669"/>
    <property type="project" value="UniProtKB-UniRule"/>
</dbReference>
<dbReference type="EMBL" id="JAHLFV010000161">
    <property type="protein sequence ID" value="MBU3850257.1"/>
    <property type="molecule type" value="Genomic_DNA"/>
</dbReference>
<proteinExistence type="inferred from homology"/>
<dbReference type="EC" id="3.5.4.2" evidence="2 6"/>
<dbReference type="Gene3D" id="3.20.20.140">
    <property type="entry name" value="Metal-dependent hydrolases"/>
    <property type="match status" value="1"/>
</dbReference>
<feature type="domain" description="Amidohydrolase-related" evidence="7">
    <location>
        <begin position="68"/>
        <end position="349"/>
    </location>
</feature>
<dbReference type="Pfam" id="PF01979">
    <property type="entry name" value="Amidohydro_1"/>
    <property type="match status" value="1"/>
</dbReference>
<dbReference type="InterPro" id="IPR032466">
    <property type="entry name" value="Metal_Hydrolase"/>
</dbReference>